<dbReference type="PANTHER" id="PTHR18901:SF38">
    <property type="entry name" value="PSEUDOURIDINE-5'-PHOSPHATASE"/>
    <property type="match status" value="1"/>
</dbReference>
<sequence>MAIKAIALDFDGLILDTETASYLSFREICQEYGHDMPLAVWREWAGGIRTWPLACEYLEGLLGKSVDREELHRHHRHIYNEMIAEWDVLPGVREVLDTAGRLGLKVALASSASAAWAVNHVKRYGLLDYFDFLQTRDNATKVKPDPEIYLKAVDGLGVRADETIAFEDSVVGTQAAKAAGLFCVAVPNHVTANCSFDHVDIRLSSLLDMGLEDIIHTLEKGNPVPQESDI</sequence>
<dbReference type="SFLD" id="SFLDG01129">
    <property type="entry name" value="C1.5:_HAD__Beta-PGM__Phosphata"/>
    <property type="match status" value="1"/>
</dbReference>
<dbReference type="InterPro" id="IPR023214">
    <property type="entry name" value="HAD_sf"/>
</dbReference>
<name>A0ABS8YD23_9BACL</name>
<dbReference type="PANTHER" id="PTHR18901">
    <property type="entry name" value="2-DEOXYGLUCOSE-6-PHOSPHATE PHOSPHATASE 2"/>
    <property type="match status" value="1"/>
</dbReference>
<dbReference type="Gene3D" id="3.40.50.1000">
    <property type="entry name" value="HAD superfamily/HAD-like"/>
    <property type="match status" value="1"/>
</dbReference>
<keyword evidence="1" id="KW-0378">Hydrolase</keyword>
<dbReference type="RefSeq" id="WP_233695676.1">
    <property type="nucleotide sequence ID" value="NZ_JAJNBZ010000002.1"/>
</dbReference>
<dbReference type="Gene3D" id="1.10.150.240">
    <property type="entry name" value="Putative phosphatase, domain 2"/>
    <property type="match status" value="1"/>
</dbReference>
<evidence type="ECO:0000313" key="1">
    <source>
        <dbReference type="EMBL" id="MCE5168400.1"/>
    </source>
</evidence>
<dbReference type="SFLD" id="SFLDS00003">
    <property type="entry name" value="Haloacid_Dehalogenase"/>
    <property type="match status" value="1"/>
</dbReference>
<organism evidence="1 2">
    <name type="scientific">Paenibacillus profundus</name>
    <dbReference type="NCBI Taxonomy" id="1173085"/>
    <lineage>
        <taxon>Bacteria</taxon>
        <taxon>Bacillati</taxon>
        <taxon>Bacillota</taxon>
        <taxon>Bacilli</taxon>
        <taxon>Bacillales</taxon>
        <taxon>Paenibacillaceae</taxon>
        <taxon>Paenibacillus</taxon>
    </lineage>
</organism>
<dbReference type="Pfam" id="PF13419">
    <property type="entry name" value="HAD_2"/>
    <property type="match status" value="1"/>
</dbReference>
<reference evidence="1 2" key="1">
    <citation type="submission" date="2021-11" db="EMBL/GenBank/DDBJ databases">
        <title>Draft genome sequence of Paenibacillus profundus YoMME, a new Gram-positive bacteria with exoelectrogenic properties.</title>
        <authorList>
            <person name="Hubenova Y."/>
            <person name="Hubenova E."/>
            <person name="Manasiev Y."/>
            <person name="Peykov S."/>
            <person name="Mitov M."/>
        </authorList>
    </citation>
    <scope>NUCLEOTIDE SEQUENCE [LARGE SCALE GENOMIC DNA]</scope>
    <source>
        <strain evidence="1 2">YoMME</strain>
    </source>
</reference>
<comment type="caution">
    <text evidence="1">The sequence shown here is derived from an EMBL/GenBank/DDBJ whole genome shotgun (WGS) entry which is preliminary data.</text>
</comment>
<dbReference type="InterPro" id="IPR006439">
    <property type="entry name" value="HAD-SF_hydro_IA"/>
</dbReference>
<dbReference type="EMBL" id="JAJNBZ010000002">
    <property type="protein sequence ID" value="MCE5168400.1"/>
    <property type="molecule type" value="Genomic_DNA"/>
</dbReference>
<dbReference type="InterPro" id="IPR036412">
    <property type="entry name" value="HAD-like_sf"/>
</dbReference>
<dbReference type="Proteomes" id="UP001199916">
    <property type="component" value="Unassembled WGS sequence"/>
</dbReference>
<dbReference type="PRINTS" id="PR00413">
    <property type="entry name" value="HADHALOGNASE"/>
</dbReference>
<dbReference type="SUPFAM" id="SSF56784">
    <property type="entry name" value="HAD-like"/>
    <property type="match status" value="1"/>
</dbReference>
<dbReference type="NCBIfam" id="TIGR01509">
    <property type="entry name" value="HAD-SF-IA-v3"/>
    <property type="match status" value="1"/>
</dbReference>
<protein>
    <submittedName>
        <fullName evidence="1">HAD-IA family hydrolase</fullName>
    </submittedName>
</protein>
<dbReference type="InterPro" id="IPR023198">
    <property type="entry name" value="PGP-like_dom2"/>
</dbReference>
<dbReference type="GO" id="GO:0016787">
    <property type="term" value="F:hydrolase activity"/>
    <property type="evidence" value="ECO:0007669"/>
    <property type="project" value="UniProtKB-KW"/>
</dbReference>
<evidence type="ECO:0000313" key="2">
    <source>
        <dbReference type="Proteomes" id="UP001199916"/>
    </source>
</evidence>
<dbReference type="InterPro" id="IPR041492">
    <property type="entry name" value="HAD_2"/>
</dbReference>
<proteinExistence type="predicted"/>
<accession>A0ABS8YD23</accession>
<keyword evidence="2" id="KW-1185">Reference proteome</keyword>
<gene>
    <name evidence="1" type="ORF">LQV63_03610</name>
</gene>